<dbReference type="AlphaFoldDB" id="A0A4Q9H430"/>
<dbReference type="RefSeq" id="WP_130967721.1">
    <property type="nucleotide sequence ID" value="NZ_SIXI01000003.1"/>
</dbReference>
<comment type="caution">
    <text evidence="1">The sequence shown here is derived from an EMBL/GenBank/DDBJ whole genome shotgun (WGS) entry which is preliminary data.</text>
</comment>
<dbReference type="Pfam" id="PF04325">
    <property type="entry name" value="DUF465"/>
    <property type="match status" value="1"/>
</dbReference>
<name>A0A4Q9H430_9BURK</name>
<evidence type="ECO:0000313" key="2">
    <source>
        <dbReference type="Proteomes" id="UP000292120"/>
    </source>
</evidence>
<keyword evidence="2" id="KW-1185">Reference proteome</keyword>
<sequence>MVVDNHPLARDFPEHKDRIHTLKTGNAHFARLHADYEAVDKAVIRLETGVEHASDAELETRKKQRVALKDELYAMLQAAA</sequence>
<dbReference type="Proteomes" id="UP000292120">
    <property type="component" value="Unassembled WGS sequence"/>
</dbReference>
<organism evidence="1 2">
    <name type="scientific">Aquabacterium lacunae</name>
    <dbReference type="NCBI Taxonomy" id="2528630"/>
    <lineage>
        <taxon>Bacteria</taxon>
        <taxon>Pseudomonadati</taxon>
        <taxon>Pseudomonadota</taxon>
        <taxon>Betaproteobacteria</taxon>
        <taxon>Burkholderiales</taxon>
        <taxon>Aquabacterium</taxon>
    </lineage>
</organism>
<dbReference type="OrthoDB" id="5616367at2"/>
<proteinExistence type="predicted"/>
<dbReference type="InterPro" id="IPR007420">
    <property type="entry name" value="DUF465"/>
</dbReference>
<accession>A0A4Q9H430</accession>
<dbReference type="Gene3D" id="6.10.280.50">
    <property type="match status" value="1"/>
</dbReference>
<evidence type="ECO:0000313" key="1">
    <source>
        <dbReference type="EMBL" id="TBO31266.1"/>
    </source>
</evidence>
<dbReference type="InterPro" id="IPR038444">
    <property type="entry name" value="DUF465_sf"/>
</dbReference>
<reference evidence="1 2" key="1">
    <citation type="submission" date="2019-02" db="EMBL/GenBank/DDBJ databases">
        <title>Aquabacterium sp. strain KMB7.</title>
        <authorList>
            <person name="Chen W.-M."/>
        </authorList>
    </citation>
    <scope>NUCLEOTIDE SEQUENCE [LARGE SCALE GENOMIC DNA]</scope>
    <source>
        <strain evidence="1 2">KMB7</strain>
    </source>
</reference>
<gene>
    <name evidence="1" type="ORF">EYS42_08445</name>
</gene>
<protein>
    <submittedName>
        <fullName evidence="1">DUF465 domain-containing protein</fullName>
    </submittedName>
</protein>
<dbReference type="EMBL" id="SIXI01000003">
    <property type="protein sequence ID" value="TBO31266.1"/>
    <property type="molecule type" value="Genomic_DNA"/>
</dbReference>